<dbReference type="Gene3D" id="3.40.50.150">
    <property type="entry name" value="Vaccinia Virus protein VP39"/>
    <property type="match status" value="1"/>
</dbReference>
<dbReference type="GO" id="GO:0070041">
    <property type="term" value="F:rRNA (uridine-C5-)-methyltransferase activity"/>
    <property type="evidence" value="ECO:0007669"/>
    <property type="project" value="TreeGrafter"/>
</dbReference>
<protein>
    <submittedName>
        <fullName evidence="5">Uncharacterized protein</fullName>
    </submittedName>
</protein>
<comment type="caution">
    <text evidence="4">Lacks conserved residue(s) required for the propagation of feature annotation.</text>
</comment>
<evidence type="ECO:0000313" key="5">
    <source>
        <dbReference type="EMBL" id="MDN4015319.1"/>
    </source>
</evidence>
<dbReference type="PANTHER" id="PTHR11061:SF30">
    <property type="entry name" value="TRNA (URACIL(54)-C(5))-METHYLTRANSFERASE"/>
    <property type="match status" value="1"/>
</dbReference>
<name>A0AAJ1VPS1_9FLAO</name>
<feature type="binding site" evidence="4">
    <location>
        <position position="44"/>
    </location>
    <ligand>
        <name>S-adenosyl-L-methionine</name>
        <dbReference type="ChEBI" id="CHEBI:59789"/>
    </ligand>
</feature>
<evidence type="ECO:0000256" key="1">
    <source>
        <dbReference type="ARBA" id="ARBA00022603"/>
    </source>
</evidence>
<dbReference type="InterPro" id="IPR010280">
    <property type="entry name" value="U5_MeTrfase_fam"/>
</dbReference>
<dbReference type="Proteomes" id="UP001225933">
    <property type="component" value="Unassembled WGS sequence"/>
</dbReference>
<evidence type="ECO:0000256" key="4">
    <source>
        <dbReference type="PROSITE-ProRule" id="PRU01024"/>
    </source>
</evidence>
<keyword evidence="3 4" id="KW-0949">S-adenosyl-L-methionine</keyword>
<gene>
    <name evidence="5" type="ORF">QX233_22985</name>
</gene>
<dbReference type="EMBL" id="JAUHGV010000292">
    <property type="protein sequence ID" value="MDN4015319.1"/>
    <property type="molecule type" value="Genomic_DNA"/>
</dbReference>
<dbReference type="InterPro" id="IPR029063">
    <property type="entry name" value="SAM-dependent_MTases_sf"/>
</dbReference>
<sequence length="81" mass="8963">FNQIPLFIRPQGFFQTNPVVANALYRQAQEWVQDLPISHLWDLFCGVGGFGLHCLAALKQSQPNKSFSLTGIEISESAIAS</sequence>
<dbReference type="GO" id="GO:0070475">
    <property type="term" value="P:rRNA base methylation"/>
    <property type="evidence" value="ECO:0007669"/>
    <property type="project" value="TreeGrafter"/>
</dbReference>
<feature type="non-terminal residue" evidence="5">
    <location>
        <position position="81"/>
    </location>
</feature>
<comment type="similarity">
    <text evidence="4">Belongs to the class I-like SAM-binding methyltransferase superfamily. RNA M5U methyltransferase family.</text>
</comment>
<dbReference type="AlphaFoldDB" id="A0AAJ1VPS1"/>
<dbReference type="PROSITE" id="PS51687">
    <property type="entry name" value="SAM_MT_RNA_M5U"/>
    <property type="match status" value="1"/>
</dbReference>
<organism evidence="5 6">
    <name type="scientific">Chryseobacterium gambrini</name>
    <dbReference type="NCBI Taxonomy" id="373672"/>
    <lineage>
        <taxon>Bacteria</taxon>
        <taxon>Pseudomonadati</taxon>
        <taxon>Bacteroidota</taxon>
        <taxon>Flavobacteriia</taxon>
        <taxon>Flavobacteriales</taxon>
        <taxon>Weeksellaceae</taxon>
        <taxon>Chryseobacterium group</taxon>
        <taxon>Chryseobacterium</taxon>
    </lineage>
</organism>
<dbReference type="PANTHER" id="PTHR11061">
    <property type="entry name" value="RNA M5U METHYLTRANSFERASE"/>
    <property type="match status" value="1"/>
</dbReference>
<dbReference type="SUPFAM" id="SSF53335">
    <property type="entry name" value="S-adenosyl-L-methionine-dependent methyltransferases"/>
    <property type="match status" value="1"/>
</dbReference>
<keyword evidence="1 4" id="KW-0489">Methyltransferase</keyword>
<reference evidence="5" key="1">
    <citation type="submission" date="2023-06" db="EMBL/GenBank/DDBJ databases">
        <title>Two Chryseobacterium gambrini strains from China.</title>
        <authorList>
            <person name="Zeng J."/>
            <person name="Wu Y."/>
        </authorList>
    </citation>
    <scope>NUCLEOTIDE SEQUENCE</scope>
    <source>
        <strain evidence="5">SQ219</strain>
    </source>
</reference>
<keyword evidence="2 4" id="KW-0808">Transferase</keyword>
<evidence type="ECO:0000313" key="6">
    <source>
        <dbReference type="Proteomes" id="UP001225933"/>
    </source>
</evidence>
<evidence type="ECO:0000256" key="3">
    <source>
        <dbReference type="ARBA" id="ARBA00022691"/>
    </source>
</evidence>
<comment type="caution">
    <text evidence="5">The sequence shown here is derived from an EMBL/GenBank/DDBJ whole genome shotgun (WGS) entry which is preliminary data.</text>
</comment>
<evidence type="ECO:0000256" key="2">
    <source>
        <dbReference type="ARBA" id="ARBA00022679"/>
    </source>
</evidence>
<accession>A0AAJ1VPS1</accession>
<feature type="binding site" evidence="4">
    <location>
        <position position="73"/>
    </location>
    <ligand>
        <name>S-adenosyl-L-methionine</name>
        <dbReference type="ChEBI" id="CHEBI:59789"/>
    </ligand>
</feature>
<proteinExistence type="inferred from homology"/>
<feature type="non-terminal residue" evidence="5">
    <location>
        <position position="1"/>
    </location>
</feature>
<feature type="binding site" evidence="4">
    <location>
        <position position="15"/>
    </location>
    <ligand>
        <name>S-adenosyl-L-methionine</name>
        <dbReference type="ChEBI" id="CHEBI:59789"/>
    </ligand>
</feature>